<evidence type="ECO:0000313" key="1">
    <source>
        <dbReference type="EMBL" id="JAD85523.1"/>
    </source>
</evidence>
<proteinExistence type="predicted"/>
<protein>
    <submittedName>
        <fullName evidence="1">Uncharacterized protein</fullName>
    </submittedName>
</protein>
<dbReference type="EMBL" id="GBRH01212372">
    <property type="protein sequence ID" value="JAD85523.1"/>
    <property type="molecule type" value="Transcribed_RNA"/>
</dbReference>
<organism evidence="1">
    <name type="scientific">Arundo donax</name>
    <name type="common">Giant reed</name>
    <name type="synonym">Donax arundinaceus</name>
    <dbReference type="NCBI Taxonomy" id="35708"/>
    <lineage>
        <taxon>Eukaryota</taxon>
        <taxon>Viridiplantae</taxon>
        <taxon>Streptophyta</taxon>
        <taxon>Embryophyta</taxon>
        <taxon>Tracheophyta</taxon>
        <taxon>Spermatophyta</taxon>
        <taxon>Magnoliopsida</taxon>
        <taxon>Liliopsida</taxon>
        <taxon>Poales</taxon>
        <taxon>Poaceae</taxon>
        <taxon>PACMAD clade</taxon>
        <taxon>Arundinoideae</taxon>
        <taxon>Arundineae</taxon>
        <taxon>Arundo</taxon>
    </lineage>
</organism>
<dbReference type="AlphaFoldDB" id="A0A0A9DFR6"/>
<name>A0A0A9DFR6_ARUDO</name>
<reference evidence="1" key="1">
    <citation type="submission" date="2014-09" db="EMBL/GenBank/DDBJ databases">
        <authorList>
            <person name="Magalhaes I.L.F."/>
            <person name="Oliveira U."/>
            <person name="Santos F.R."/>
            <person name="Vidigal T.H.D.A."/>
            <person name="Brescovit A.D."/>
            <person name="Santos A.J."/>
        </authorList>
    </citation>
    <scope>NUCLEOTIDE SEQUENCE</scope>
    <source>
        <tissue evidence="1">Shoot tissue taken approximately 20 cm above the soil surface</tissue>
    </source>
</reference>
<accession>A0A0A9DFR6</accession>
<reference evidence="1" key="2">
    <citation type="journal article" date="2015" name="Data Brief">
        <title>Shoot transcriptome of the giant reed, Arundo donax.</title>
        <authorList>
            <person name="Barrero R.A."/>
            <person name="Guerrero F.D."/>
            <person name="Moolhuijzen P."/>
            <person name="Goolsby J.A."/>
            <person name="Tidwell J."/>
            <person name="Bellgard S.E."/>
            <person name="Bellgard M.I."/>
        </authorList>
    </citation>
    <scope>NUCLEOTIDE SEQUENCE</scope>
    <source>
        <tissue evidence="1">Shoot tissue taken approximately 20 cm above the soil surface</tissue>
    </source>
</reference>
<sequence length="90" mass="10166">MIIRRCFGCIILFLFIADVFCFCILVNIGGGHLLNGNSELICLASKLGRASFSGLFSHCLRALFLRDCDFEKLQFYPSQIMSLCFPSLLY</sequence>